<sequence>MTDGYHGNGSALVAFDGEDMPRVVHYCCDGINTSRDHATAGYRVAQHLISNDSDRKDSVLFTPEGDTITGTTLLQNLYVAGHFHDYIYDPTQLAQALLRRVNLCTVTAPTRWPNQSLKCV</sequence>
<accession>A0ABY2JDU4</accession>
<reference evidence="1 2" key="1">
    <citation type="submission" date="2019-03" db="EMBL/GenBank/DDBJ databases">
        <title>Genomics of glacier-inhabiting Cryobacterium strains.</title>
        <authorList>
            <person name="Liu Q."/>
            <person name="Xin Y.-H."/>
        </authorList>
    </citation>
    <scope>NUCLEOTIDE SEQUENCE [LARGE SCALE GENOMIC DNA]</scope>
    <source>
        <strain evidence="1 2">TMT4-23</strain>
    </source>
</reference>
<dbReference type="RefSeq" id="WP_134361768.1">
    <property type="nucleotide sequence ID" value="NZ_SOGJ01000003.1"/>
</dbReference>
<evidence type="ECO:0000313" key="2">
    <source>
        <dbReference type="Proteomes" id="UP000298355"/>
    </source>
</evidence>
<proteinExistence type="predicted"/>
<keyword evidence="2" id="KW-1185">Reference proteome</keyword>
<protein>
    <submittedName>
        <fullName evidence="1">Uncharacterized protein</fullName>
    </submittedName>
</protein>
<comment type="caution">
    <text evidence="1">The sequence shown here is derived from an EMBL/GenBank/DDBJ whole genome shotgun (WGS) entry which is preliminary data.</text>
</comment>
<dbReference type="Proteomes" id="UP000298355">
    <property type="component" value="Unassembled WGS sequence"/>
</dbReference>
<organism evidence="1 2">
    <name type="scientific">Cryobacterium breve</name>
    <dbReference type="NCBI Taxonomy" id="1259258"/>
    <lineage>
        <taxon>Bacteria</taxon>
        <taxon>Bacillati</taxon>
        <taxon>Actinomycetota</taxon>
        <taxon>Actinomycetes</taxon>
        <taxon>Micrococcales</taxon>
        <taxon>Microbacteriaceae</taxon>
        <taxon>Cryobacterium</taxon>
    </lineage>
</organism>
<name>A0ABY2JDU4_9MICO</name>
<evidence type="ECO:0000313" key="1">
    <source>
        <dbReference type="EMBL" id="TFD01986.1"/>
    </source>
</evidence>
<dbReference type="EMBL" id="SOGJ01000003">
    <property type="protein sequence ID" value="TFD01986.1"/>
    <property type="molecule type" value="Genomic_DNA"/>
</dbReference>
<gene>
    <name evidence="1" type="ORF">E3O65_00340</name>
</gene>